<dbReference type="AlphaFoldDB" id="A0A662D191"/>
<gene>
    <name evidence="1" type="ORF">DRZ78_01335</name>
</gene>
<dbReference type="Proteomes" id="UP000277457">
    <property type="component" value="Unassembled WGS sequence"/>
</dbReference>
<evidence type="ECO:0000313" key="2">
    <source>
        <dbReference type="Proteomes" id="UP000277457"/>
    </source>
</evidence>
<reference evidence="1 2" key="1">
    <citation type="submission" date="2018-06" db="EMBL/GenBank/DDBJ databases">
        <title>Extensive metabolic versatility and redundancy in microbially diverse, dynamic hydrothermal sediments.</title>
        <authorList>
            <person name="Dombrowski N."/>
            <person name="Teske A."/>
            <person name="Baker B.J."/>
        </authorList>
    </citation>
    <scope>NUCLEOTIDE SEQUENCE [LARGE SCALE GENOMIC DNA]</scope>
    <source>
        <strain evidence="1">B7_G13</strain>
    </source>
</reference>
<dbReference type="InterPro" id="IPR036069">
    <property type="entry name" value="DUF34/NIF3_sf"/>
</dbReference>
<sequence>FIGHYVSETLGVKAVGRHLREKFGLKTEFLDLPTGY</sequence>
<organism evidence="1 2">
    <name type="scientific">Aerophobetes bacterium</name>
    <dbReference type="NCBI Taxonomy" id="2030807"/>
    <lineage>
        <taxon>Bacteria</taxon>
        <taxon>Candidatus Aerophobota</taxon>
    </lineage>
</organism>
<dbReference type="EMBL" id="QMPY01000033">
    <property type="protein sequence ID" value="RLE08302.1"/>
    <property type="molecule type" value="Genomic_DNA"/>
</dbReference>
<feature type="non-terminal residue" evidence="1">
    <location>
        <position position="1"/>
    </location>
</feature>
<proteinExistence type="predicted"/>
<comment type="caution">
    <text evidence="1">The sequence shown here is derived from an EMBL/GenBank/DDBJ whole genome shotgun (WGS) entry which is preliminary data.</text>
</comment>
<evidence type="ECO:0000313" key="1">
    <source>
        <dbReference type="EMBL" id="RLE08302.1"/>
    </source>
</evidence>
<name>A0A662D191_UNCAE</name>
<accession>A0A662D191</accession>
<dbReference type="SUPFAM" id="SSF102705">
    <property type="entry name" value="NIF3 (NGG1p interacting factor 3)-like"/>
    <property type="match status" value="1"/>
</dbReference>
<protein>
    <submittedName>
        <fullName evidence="1">Nif3-like dinuclear metal center hexameric protein</fullName>
    </submittedName>
</protein>